<evidence type="ECO:0000313" key="2">
    <source>
        <dbReference type="EMBL" id="KAJ1189797.1"/>
    </source>
</evidence>
<reference evidence="2" key="1">
    <citation type="journal article" date="2022" name="bioRxiv">
        <title>Sequencing and chromosome-scale assembly of the giantPleurodeles waltlgenome.</title>
        <authorList>
            <person name="Brown T."/>
            <person name="Elewa A."/>
            <person name="Iarovenko S."/>
            <person name="Subramanian E."/>
            <person name="Araus A.J."/>
            <person name="Petzold A."/>
            <person name="Susuki M."/>
            <person name="Suzuki K.-i.T."/>
            <person name="Hayashi T."/>
            <person name="Toyoda A."/>
            <person name="Oliveira C."/>
            <person name="Osipova E."/>
            <person name="Leigh N.D."/>
            <person name="Simon A."/>
            <person name="Yun M.H."/>
        </authorList>
    </citation>
    <scope>NUCLEOTIDE SEQUENCE</scope>
    <source>
        <strain evidence="2">20211129_DDA</strain>
        <tissue evidence="2">Liver</tissue>
    </source>
</reference>
<organism evidence="2 3">
    <name type="scientific">Pleurodeles waltl</name>
    <name type="common">Iberian ribbed newt</name>
    <dbReference type="NCBI Taxonomy" id="8319"/>
    <lineage>
        <taxon>Eukaryota</taxon>
        <taxon>Metazoa</taxon>
        <taxon>Chordata</taxon>
        <taxon>Craniata</taxon>
        <taxon>Vertebrata</taxon>
        <taxon>Euteleostomi</taxon>
        <taxon>Amphibia</taxon>
        <taxon>Batrachia</taxon>
        <taxon>Caudata</taxon>
        <taxon>Salamandroidea</taxon>
        <taxon>Salamandridae</taxon>
        <taxon>Pleurodelinae</taxon>
        <taxon>Pleurodeles</taxon>
    </lineage>
</organism>
<dbReference type="AlphaFoldDB" id="A0AAV7UQA7"/>
<accession>A0AAV7UQA7</accession>
<dbReference type="EMBL" id="JANPWB010000005">
    <property type="protein sequence ID" value="KAJ1189797.1"/>
    <property type="molecule type" value="Genomic_DNA"/>
</dbReference>
<sequence>MEQLNRAAWDAAYLAAAPGREATSCRLDRIRCLARVLGAVRGRRASCSTNDLCSAGEGLRRPTGSEPRGIPAPRRGVPGA</sequence>
<evidence type="ECO:0000313" key="3">
    <source>
        <dbReference type="Proteomes" id="UP001066276"/>
    </source>
</evidence>
<name>A0AAV7UQA7_PLEWA</name>
<evidence type="ECO:0000256" key="1">
    <source>
        <dbReference type="SAM" id="MobiDB-lite"/>
    </source>
</evidence>
<keyword evidence="3" id="KW-1185">Reference proteome</keyword>
<dbReference type="Proteomes" id="UP001066276">
    <property type="component" value="Chromosome 3_1"/>
</dbReference>
<feature type="region of interest" description="Disordered" evidence="1">
    <location>
        <begin position="56"/>
        <end position="80"/>
    </location>
</feature>
<comment type="caution">
    <text evidence="2">The sequence shown here is derived from an EMBL/GenBank/DDBJ whole genome shotgun (WGS) entry which is preliminary data.</text>
</comment>
<gene>
    <name evidence="2" type="ORF">NDU88_006539</name>
</gene>
<proteinExistence type="predicted"/>
<protein>
    <submittedName>
        <fullName evidence="2">Uncharacterized protein</fullName>
    </submittedName>
</protein>